<gene>
    <name evidence="2" type="ORF">ACTOB_000837</name>
</gene>
<dbReference type="Proteomes" id="UP001240150">
    <property type="component" value="Chromosome"/>
</dbReference>
<proteinExistence type="predicted"/>
<dbReference type="InterPro" id="IPR046036">
    <property type="entry name" value="DUF5994"/>
</dbReference>
<accession>A0ABY8WHI3</accession>
<evidence type="ECO:0000313" key="2">
    <source>
        <dbReference type="EMBL" id="WIM97329.1"/>
    </source>
</evidence>
<dbReference type="Pfam" id="PF19457">
    <property type="entry name" value="DUF5994"/>
    <property type="match status" value="1"/>
</dbReference>
<name>A0ABY8WHI3_9ACTN</name>
<feature type="compositionally biased region" description="Polar residues" evidence="1">
    <location>
        <begin position="11"/>
        <end position="23"/>
    </location>
</feature>
<keyword evidence="3" id="KW-1185">Reference proteome</keyword>
<evidence type="ECO:0000313" key="3">
    <source>
        <dbReference type="Proteomes" id="UP001240150"/>
    </source>
</evidence>
<organism evidence="2 3">
    <name type="scientific">Actinoplanes oblitus</name>
    <dbReference type="NCBI Taxonomy" id="3040509"/>
    <lineage>
        <taxon>Bacteria</taxon>
        <taxon>Bacillati</taxon>
        <taxon>Actinomycetota</taxon>
        <taxon>Actinomycetes</taxon>
        <taxon>Micromonosporales</taxon>
        <taxon>Micromonosporaceae</taxon>
        <taxon>Actinoplanes</taxon>
    </lineage>
</organism>
<dbReference type="EMBL" id="CP126980">
    <property type="protein sequence ID" value="WIM97329.1"/>
    <property type="molecule type" value="Genomic_DNA"/>
</dbReference>
<protein>
    <submittedName>
        <fullName evidence="2">DUF5994 family protein</fullName>
    </submittedName>
</protein>
<feature type="region of interest" description="Disordered" evidence="1">
    <location>
        <begin position="1"/>
        <end position="23"/>
    </location>
</feature>
<sequence>MSITAFPPVNASPSPRLTLEPTSSRTTLLDGGWWPRSSDAGAELPALIATLDSRHGPISHVLLNVGQWDLPHQPQITVNGRTVRLGWYTSQPAGLLTLICEFGRDRFDLLVVPANATATGAETAMNGAAATGNLRRTLGMLTDMNERIDRG</sequence>
<dbReference type="RefSeq" id="WP_284918720.1">
    <property type="nucleotide sequence ID" value="NZ_CP126980.1"/>
</dbReference>
<reference evidence="2 3" key="1">
    <citation type="submission" date="2023-06" db="EMBL/GenBank/DDBJ databases">
        <authorList>
            <person name="Yushchuk O."/>
            <person name="Binda E."/>
            <person name="Ruckert-Reed C."/>
            <person name="Fedorenko V."/>
            <person name="Kalinowski J."/>
            <person name="Marinelli F."/>
        </authorList>
    </citation>
    <scope>NUCLEOTIDE SEQUENCE [LARGE SCALE GENOMIC DNA]</scope>
    <source>
        <strain evidence="2 3">NRRL 3884</strain>
    </source>
</reference>
<evidence type="ECO:0000256" key="1">
    <source>
        <dbReference type="SAM" id="MobiDB-lite"/>
    </source>
</evidence>